<dbReference type="AlphaFoldDB" id="A0AAD2GBR6"/>
<evidence type="ECO:0000313" key="2">
    <source>
        <dbReference type="EMBL" id="CAJ1969322.1"/>
    </source>
</evidence>
<reference evidence="2" key="1">
    <citation type="submission" date="2023-08" db="EMBL/GenBank/DDBJ databases">
        <authorList>
            <person name="Audoor S."/>
            <person name="Bilcke G."/>
        </authorList>
    </citation>
    <scope>NUCLEOTIDE SEQUENCE</scope>
</reference>
<organism evidence="2 3">
    <name type="scientific">Cylindrotheca closterium</name>
    <dbReference type="NCBI Taxonomy" id="2856"/>
    <lineage>
        <taxon>Eukaryota</taxon>
        <taxon>Sar</taxon>
        <taxon>Stramenopiles</taxon>
        <taxon>Ochrophyta</taxon>
        <taxon>Bacillariophyta</taxon>
        <taxon>Bacillariophyceae</taxon>
        <taxon>Bacillariophycidae</taxon>
        <taxon>Bacillariales</taxon>
        <taxon>Bacillariaceae</taxon>
        <taxon>Cylindrotheca</taxon>
    </lineage>
</organism>
<feature type="region of interest" description="Disordered" evidence="1">
    <location>
        <begin position="1"/>
        <end position="72"/>
    </location>
</feature>
<feature type="compositionally biased region" description="Low complexity" evidence="1">
    <location>
        <begin position="22"/>
        <end position="33"/>
    </location>
</feature>
<evidence type="ECO:0000313" key="3">
    <source>
        <dbReference type="Proteomes" id="UP001295423"/>
    </source>
</evidence>
<accession>A0AAD2GBR6</accession>
<dbReference type="EMBL" id="CAKOGP040002424">
    <property type="protein sequence ID" value="CAJ1969322.1"/>
    <property type="molecule type" value="Genomic_DNA"/>
</dbReference>
<sequence length="438" mass="48400">MERKRRKSNLTTEGTSVENRTADPSDSPTSSTDGADDPANVPLAQSFPSSGESSEEEELARPNPARPTEKVISRQGLGLFLRGFETIESKARKKRRFGSVEEPAEPAHVRRQKREYYDSDNSYEALDASEYSKVNVETVDYYDVAAGPSCDESIFINFDRDEVSELIGYATDAKREASISAAAKYASLPALMHDKSRAAAPSLAGQSLVSSLTSVTTQSHGVDNPLLGLPSTPLPTSHLRYISKMAAQAPEFSVKLENRFSDSALVATGMLVEEMITASLMPLAGYHVMRCRELEVRREPRATEDSGKAAKIDQKPLVHPVTGRVMQSDKILVNPLEKSSEEWTLPPDEAMMKLLEQDAIPPEGLYLTPPATQTLHDENRKALDKDWEAVQLFSTDNKITPENAIENMDIYRLFLQMANYKRPTEEFSDGSSSDEASD</sequence>
<feature type="compositionally biased region" description="Polar residues" evidence="1">
    <location>
        <begin position="9"/>
        <end position="19"/>
    </location>
</feature>
<feature type="region of interest" description="Disordered" evidence="1">
    <location>
        <begin position="92"/>
        <end position="112"/>
    </location>
</feature>
<comment type="caution">
    <text evidence="2">The sequence shown here is derived from an EMBL/GenBank/DDBJ whole genome shotgun (WGS) entry which is preliminary data.</text>
</comment>
<name>A0AAD2GBR6_9STRA</name>
<proteinExistence type="predicted"/>
<dbReference type="Proteomes" id="UP001295423">
    <property type="component" value="Unassembled WGS sequence"/>
</dbReference>
<gene>
    <name evidence="2" type="ORF">CYCCA115_LOCUS23647</name>
</gene>
<protein>
    <submittedName>
        <fullName evidence="2">Uncharacterized protein</fullName>
    </submittedName>
</protein>
<keyword evidence="3" id="KW-1185">Reference proteome</keyword>
<evidence type="ECO:0000256" key="1">
    <source>
        <dbReference type="SAM" id="MobiDB-lite"/>
    </source>
</evidence>